<sequence>MRCWEIWSSNYPLESFKNEASSDLNDSGTESYPIVSLEDLKALAIDTYMQRVATQSETMMEKEFEETYVVNSG</sequence>
<accession>A0AAN9K4S6</accession>
<keyword evidence="2" id="KW-1185">Reference proteome</keyword>
<evidence type="ECO:0000313" key="2">
    <source>
        <dbReference type="Proteomes" id="UP001359559"/>
    </source>
</evidence>
<protein>
    <submittedName>
        <fullName evidence="1">Uncharacterized protein</fullName>
    </submittedName>
</protein>
<evidence type="ECO:0000313" key="1">
    <source>
        <dbReference type="EMBL" id="KAK7309961.1"/>
    </source>
</evidence>
<proteinExistence type="predicted"/>
<comment type="caution">
    <text evidence="1">The sequence shown here is derived from an EMBL/GenBank/DDBJ whole genome shotgun (WGS) entry which is preliminary data.</text>
</comment>
<dbReference type="AlphaFoldDB" id="A0AAN9K4S6"/>
<dbReference type="Proteomes" id="UP001359559">
    <property type="component" value="Unassembled WGS sequence"/>
</dbReference>
<gene>
    <name evidence="1" type="ORF">RJT34_07124</name>
</gene>
<name>A0AAN9K4S6_CLITE</name>
<dbReference type="EMBL" id="JAYKXN010000002">
    <property type="protein sequence ID" value="KAK7309961.1"/>
    <property type="molecule type" value="Genomic_DNA"/>
</dbReference>
<organism evidence="1 2">
    <name type="scientific">Clitoria ternatea</name>
    <name type="common">Butterfly pea</name>
    <dbReference type="NCBI Taxonomy" id="43366"/>
    <lineage>
        <taxon>Eukaryota</taxon>
        <taxon>Viridiplantae</taxon>
        <taxon>Streptophyta</taxon>
        <taxon>Embryophyta</taxon>
        <taxon>Tracheophyta</taxon>
        <taxon>Spermatophyta</taxon>
        <taxon>Magnoliopsida</taxon>
        <taxon>eudicotyledons</taxon>
        <taxon>Gunneridae</taxon>
        <taxon>Pentapetalae</taxon>
        <taxon>rosids</taxon>
        <taxon>fabids</taxon>
        <taxon>Fabales</taxon>
        <taxon>Fabaceae</taxon>
        <taxon>Papilionoideae</taxon>
        <taxon>50 kb inversion clade</taxon>
        <taxon>NPAAA clade</taxon>
        <taxon>indigoferoid/millettioid clade</taxon>
        <taxon>Phaseoleae</taxon>
        <taxon>Clitoria</taxon>
    </lineage>
</organism>
<reference evidence="1 2" key="1">
    <citation type="submission" date="2024-01" db="EMBL/GenBank/DDBJ databases">
        <title>The genomes of 5 underutilized Papilionoideae crops provide insights into root nodulation and disease resistance.</title>
        <authorList>
            <person name="Yuan L."/>
        </authorList>
    </citation>
    <scope>NUCLEOTIDE SEQUENCE [LARGE SCALE GENOMIC DNA]</scope>
    <source>
        <strain evidence="1">LY-2023</strain>
        <tissue evidence="1">Leaf</tissue>
    </source>
</reference>